<dbReference type="SMART" id="SM00020">
    <property type="entry name" value="Tryp_SPc"/>
    <property type="match status" value="1"/>
</dbReference>
<dbReference type="PROSITE" id="PS00134">
    <property type="entry name" value="TRYPSIN_HIS"/>
    <property type="match status" value="1"/>
</dbReference>
<keyword evidence="8" id="KW-1185">Reference proteome</keyword>
<protein>
    <submittedName>
        <fullName evidence="7">Uncharacterized protein</fullName>
    </submittedName>
</protein>
<feature type="non-terminal residue" evidence="7">
    <location>
        <position position="337"/>
    </location>
</feature>
<dbReference type="Gene3D" id="2.40.10.10">
    <property type="entry name" value="Trypsin-like serine proteases"/>
    <property type="match status" value="2"/>
</dbReference>
<dbReference type="Pfam" id="PF00089">
    <property type="entry name" value="Trypsin"/>
    <property type="match status" value="1"/>
</dbReference>
<dbReference type="SUPFAM" id="SSF57440">
    <property type="entry name" value="Kringle-like"/>
    <property type="match status" value="1"/>
</dbReference>
<name>A0AAV2PMD1_MEGNR</name>
<feature type="domain" description="Peptidase S1" evidence="5">
    <location>
        <begin position="101"/>
        <end position="337"/>
    </location>
</feature>
<feature type="domain" description="Fibronectin type-II" evidence="6">
    <location>
        <begin position="5"/>
        <end position="56"/>
    </location>
</feature>
<dbReference type="PROSITE" id="PS50240">
    <property type="entry name" value="TRYPSIN_DOM"/>
    <property type="match status" value="1"/>
</dbReference>
<dbReference type="PANTHER" id="PTHR24253">
    <property type="entry name" value="TRANSMEMBRANE PROTEASE SERINE"/>
    <property type="match status" value="1"/>
</dbReference>
<dbReference type="InterPro" id="IPR009003">
    <property type="entry name" value="Peptidase_S1_PA"/>
</dbReference>
<proteinExistence type="predicted"/>
<organism evidence="7 8">
    <name type="scientific">Meganyctiphanes norvegica</name>
    <name type="common">Northern krill</name>
    <name type="synonym">Thysanopoda norvegica</name>
    <dbReference type="NCBI Taxonomy" id="48144"/>
    <lineage>
        <taxon>Eukaryota</taxon>
        <taxon>Metazoa</taxon>
        <taxon>Ecdysozoa</taxon>
        <taxon>Arthropoda</taxon>
        <taxon>Crustacea</taxon>
        <taxon>Multicrustacea</taxon>
        <taxon>Malacostraca</taxon>
        <taxon>Eumalacostraca</taxon>
        <taxon>Eucarida</taxon>
        <taxon>Euphausiacea</taxon>
        <taxon>Euphausiidae</taxon>
        <taxon>Meganyctiphanes</taxon>
    </lineage>
</organism>
<evidence type="ECO:0000313" key="8">
    <source>
        <dbReference type="Proteomes" id="UP001497623"/>
    </source>
</evidence>
<dbReference type="Pfam" id="PF00040">
    <property type="entry name" value="fn2"/>
    <property type="match status" value="1"/>
</dbReference>
<dbReference type="Gene3D" id="2.10.10.10">
    <property type="entry name" value="Fibronectin, type II, collagen-binding"/>
    <property type="match status" value="1"/>
</dbReference>
<feature type="compositionally biased region" description="Polar residues" evidence="4">
    <location>
        <begin position="67"/>
        <end position="77"/>
    </location>
</feature>
<dbReference type="PANTHER" id="PTHR24253:SF176">
    <property type="entry name" value="CORIN, ISOFORM B"/>
    <property type="match status" value="1"/>
</dbReference>
<evidence type="ECO:0000259" key="5">
    <source>
        <dbReference type="PROSITE" id="PS50240"/>
    </source>
</evidence>
<keyword evidence="1" id="KW-0677">Repeat</keyword>
<dbReference type="InterPro" id="IPR018114">
    <property type="entry name" value="TRYPSIN_HIS"/>
</dbReference>
<evidence type="ECO:0000313" key="7">
    <source>
        <dbReference type="EMBL" id="CAL4060207.1"/>
    </source>
</evidence>
<evidence type="ECO:0000256" key="2">
    <source>
        <dbReference type="ARBA" id="ARBA00023157"/>
    </source>
</evidence>
<feature type="disulfide bond" evidence="3">
    <location>
        <begin position="10"/>
        <end position="36"/>
    </location>
</feature>
<dbReference type="AlphaFoldDB" id="A0AAV2PMD1"/>
<dbReference type="InterPro" id="IPR013806">
    <property type="entry name" value="Kringle-like"/>
</dbReference>
<sequence length="337" mass="37498">MCCNDSSLPCKFPFIYKGVAYTECTAQDDPAGKPWCSTRTDNQNNHVRGSFKHCTESDSTKPISVLQRPTQNQGSTQNKIENIQNSLFPAECGEADVADRVVGGNEIPKGAYPWLVAVGRPRFGRFHIDCGGSLITQRHVLTAAHCWDYNSPAHLYEVYAKILKNYIHKAIPNKFSLRYANIGNLTLKTILVINIEGKMNLSENIFPVCLPMREDLRNNNFEGKFLSIVGWGDISEESFQSSPVPLEAKVRVPAQSICEKAYSTVENVEVSSAQLCAGGNGKDSCQGKNIGGPLNYLNTNWLYLAGSNIAELNGWRPEFMEYLHTATYVQGYKTKIR</sequence>
<dbReference type="EMBL" id="CAXKWB010000286">
    <property type="protein sequence ID" value="CAL4060207.1"/>
    <property type="molecule type" value="Genomic_DNA"/>
</dbReference>
<reference evidence="7 8" key="1">
    <citation type="submission" date="2024-05" db="EMBL/GenBank/DDBJ databases">
        <authorList>
            <person name="Wallberg A."/>
        </authorList>
    </citation>
    <scope>NUCLEOTIDE SEQUENCE [LARGE SCALE GENOMIC DNA]</scope>
</reference>
<dbReference type="InterPro" id="IPR000562">
    <property type="entry name" value="FN_type2_dom"/>
</dbReference>
<accession>A0AAV2PMD1</accession>
<dbReference type="CDD" id="cd00190">
    <property type="entry name" value="Tryp_SPc"/>
    <property type="match status" value="1"/>
</dbReference>
<gene>
    <name evidence="7" type="ORF">MNOR_LOCUS1135</name>
</gene>
<keyword evidence="2 3" id="KW-1015">Disulfide bond</keyword>
<dbReference type="GO" id="GO:0006508">
    <property type="term" value="P:proteolysis"/>
    <property type="evidence" value="ECO:0007669"/>
    <property type="project" value="InterPro"/>
</dbReference>
<comment type="caution">
    <text evidence="7">The sequence shown here is derived from an EMBL/GenBank/DDBJ whole genome shotgun (WGS) entry which is preliminary data.</text>
</comment>
<evidence type="ECO:0000256" key="1">
    <source>
        <dbReference type="ARBA" id="ARBA00022737"/>
    </source>
</evidence>
<dbReference type="InterPro" id="IPR001254">
    <property type="entry name" value="Trypsin_dom"/>
</dbReference>
<dbReference type="Proteomes" id="UP001497623">
    <property type="component" value="Unassembled WGS sequence"/>
</dbReference>
<evidence type="ECO:0000256" key="4">
    <source>
        <dbReference type="SAM" id="MobiDB-lite"/>
    </source>
</evidence>
<evidence type="ECO:0000259" key="6">
    <source>
        <dbReference type="PROSITE" id="PS51092"/>
    </source>
</evidence>
<dbReference type="SMART" id="SM00059">
    <property type="entry name" value="FN2"/>
    <property type="match status" value="1"/>
</dbReference>
<comment type="caution">
    <text evidence="3">Lacks conserved residue(s) required for the propagation of feature annotation.</text>
</comment>
<dbReference type="PROSITE" id="PS51092">
    <property type="entry name" value="FN2_2"/>
    <property type="match status" value="1"/>
</dbReference>
<dbReference type="InterPro" id="IPR036943">
    <property type="entry name" value="FN_type2_sf"/>
</dbReference>
<dbReference type="GO" id="GO:0004252">
    <property type="term" value="F:serine-type endopeptidase activity"/>
    <property type="evidence" value="ECO:0007669"/>
    <property type="project" value="InterPro"/>
</dbReference>
<dbReference type="InterPro" id="IPR043504">
    <property type="entry name" value="Peptidase_S1_PA_chymotrypsin"/>
</dbReference>
<evidence type="ECO:0000256" key="3">
    <source>
        <dbReference type="PROSITE-ProRule" id="PRU00479"/>
    </source>
</evidence>
<feature type="region of interest" description="Disordered" evidence="4">
    <location>
        <begin position="55"/>
        <end position="77"/>
    </location>
</feature>
<dbReference type="SUPFAM" id="SSF50494">
    <property type="entry name" value="Trypsin-like serine proteases"/>
    <property type="match status" value="1"/>
</dbReference>